<dbReference type="Proteomes" id="UP001249851">
    <property type="component" value="Unassembled WGS sequence"/>
</dbReference>
<keyword evidence="4 11" id="KW-0158">Chromosome</keyword>
<keyword evidence="11" id="KW-0539">Nucleus</keyword>
<organism evidence="14 15">
    <name type="scientific">Acropora cervicornis</name>
    <name type="common">Staghorn coral</name>
    <dbReference type="NCBI Taxonomy" id="6130"/>
    <lineage>
        <taxon>Eukaryota</taxon>
        <taxon>Metazoa</taxon>
        <taxon>Cnidaria</taxon>
        <taxon>Anthozoa</taxon>
        <taxon>Hexacorallia</taxon>
        <taxon>Scleractinia</taxon>
        <taxon>Astrocoeniina</taxon>
        <taxon>Acroporidae</taxon>
        <taxon>Acropora</taxon>
    </lineage>
</organism>
<keyword evidence="9 11" id="KW-0137">Centromere</keyword>
<keyword evidence="7 12" id="KW-0175">Coiled coil</keyword>
<dbReference type="InterPro" id="IPR013255">
    <property type="entry name" value="Spc25_C"/>
</dbReference>
<keyword evidence="6 11" id="KW-0498">Mitosis</keyword>
<evidence type="ECO:0000256" key="2">
    <source>
        <dbReference type="ARBA" id="ARBA00006379"/>
    </source>
</evidence>
<dbReference type="Pfam" id="PF08234">
    <property type="entry name" value="Spindle_Spc25"/>
    <property type="match status" value="1"/>
</dbReference>
<protein>
    <recommendedName>
        <fullName evidence="3 11">Kinetochore protein SPC25</fullName>
    </recommendedName>
</protein>
<evidence type="ECO:0000256" key="8">
    <source>
        <dbReference type="ARBA" id="ARBA00023306"/>
    </source>
</evidence>
<dbReference type="PANTHER" id="PTHR14281:SF0">
    <property type="entry name" value="KINETOCHORE PROTEIN SPC25"/>
    <property type="match status" value="1"/>
</dbReference>
<sequence>MGSAEAELNNLALNLKKVEEKFLQWTGDCLKTSLLEGKQIHENVLLDRREKLQQLEESINRNQIQSDRNLEELRQRAEEVSNLEQELRELQISAQQLTERRTQSQKHLEETQCCLEKQQKDIATKEQSTSYKIQQCTKGTKYFEERLGLAFKKVDEENLQFVFKYIDPKDEEKPFVFTVAITAQKKYSVKNCMPEVQGLEDMVHQLNTTNNFSKFVRSMRKSFKKTVKTPNNTNPS</sequence>
<keyword evidence="15" id="KW-1185">Reference proteome</keyword>
<dbReference type="GO" id="GO:0051301">
    <property type="term" value="P:cell division"/>
    <property type="evidence" value="ECO:0007669"/>
    <property type="project" value="UniProtKB-UniRule"/>
</dbReference>
<evidence type="ECO:0000256" key="4">
    <source>
        <dbReference type="ARBA" id="ARBA00022454"/>
    </source>
</evidence>
<evidence type="ECO:0000259" key="13">
    <source>
        <dbReference type="Pfam" id="PF08234"/>
    </source>
</evidence>
<dbReference type="GO" id="GO:0007059">
    <property type="term" value="P:chromosome segregation"/>
    <property type="evidence" value="ECO:0007669"/>
    <property type="project" value="InterPro"/>
</dbReference>
<comment type="subunit">
    <text evidence="10">Component of the NDC80 complex, which is composed of ndc80, cdca1, spbc24 and spbc25. The NDC80 complex interacts with mis12 and zwint.</text>
</comment>
<evidence type="ECO:0000313" key="15">
    <source>
        <dbReference type="Proteomes" id="UP001249851"/>
    </source>
</evidence>
<dbReference type="GO" id="GO:0031262">
    <property type="term" value="C:Ndc80 complex"/>
    <property type="evidence" value="ECO:0007669"/>
    <property type="project" value="InterPro"/>
</dbReference>
<comment type="caution">
    <text evidence="14">The sequence shown here is derived from an EMBL/GenBank/DDBJ whole genome shotgun (WGS) entry which is preliminary data.</text>
</comment>
<feature type="domain" description="Chromosome segregation protein Spc25 C-terminal" evidence="13">
    <location>
        <begin position="154"/>
        <end position="224"/>
    </location>
</feature>
<proteinExistence type="inferred from homology"/>
<accession>A0AAD9V4V0</accession>
<evidence type="ECO:0000256" key="12">
    <source>
        <dbReference type="SAM" id="Coils"/>
    </source>
</evidence>
<evidence type="ECO:0000256" key="5">
    <source>
        <dbReference type="ARBA" id="ARBA00022618"/>
    </source>
</evidence>
<dbReference type="Gene3D" id="3.30.457.50">
    <property type="entry name" value="Chromosome segregation protein Spc25"/>
    <property type="match status" value="1"/>
</dbReference>
<reference evidence="14" key="1">
    <citation type="journal article" date="2023" name="G3 (Bethesda)">
        <title>Whole genome assembly and annotation of the endangered Caribbean coral Acropora cervicornis.</title>
        <authorList>
            <person name="Selwyn J.D."/>
            <person name="Vollmer S.V."/>
        </authorList>
    </citation>
    <scope>NUCLEOTIDE SEQUENCE</scope>
    <source>
        <strain evidence="14">K2</strain>
    </source>
</reference>
<dbReference type="AlphaFoldDB" id="A0AAD9V4V0"/>
<dbReference type="FunFam" id="3.30.457.50:FF:000001">
    <property type="entry name" value="Probable kinetochore protein spc25"/>
    <property type="match status" value="1"/>
</dbReference>
<comment type="subcellular location">
    <subcellularLocation>
        <location evidence="1">Chromosome</location>
        <location evidence="1">Centromere</location>
    </subcellularLocation>
    <subcellularLocation>
        <location evidence="11">Nucleus</location>
    </subcellularLocation>
    <subcellularLocation>
        <location evidence="11">Chromosome</location>
        <location evidence="11">Centromere</location>
        <location evidence="11">Kinetochore</location>
    </subcellularLocation>
</comment>
<dbReference type="InterPro" id="IPR045143">
    <property type="entry name" value="Spc25"/>
</dbReference>
<name>A0AAD9V4V0_ACRCE</name>
<comment type="function">
    <text evidence="11">Acts as a component of the essential kinetochore-associated NDC80 complex, which is required for chromosome segregation and spindle checkpoint activity.</text>
</comment>
<evidence type="ECO:0000256" key="10">
    <source>
        <dbReference type="ARBA" id="ARBA00065771"/>
    </source>
</evidence>
<gene>
    <name evidence="14" type="ORF">P5673_015811</name>
</gene>
<dbReference type="GO" id="GO:0005634">
    <property type="term" value="C:nucleus"/>
    <property type="evidence" value="ECO:0007669"/>
    <property type="project" value="UniProtKB-SubCell"/>
</dbReference>
<dbReference type="CDD" id="cd23784">
    <property type="entry name" value="RWD_Spc25"/>
    <property type="match status" value="1"/>
</dbReference>
<dbReference type="EMBL" id="JARQWQ010000033">
    <property type="protein sequence ID" value="KAK2561318.1"/>
    <property type="molecule type" value="Genomic_DNA"/>
</dbReference>
<evidence type="ECO:0000313" key="14">
    <source>
        <dbReference type="EMBL" id="KAK2561318.1"/>
    </source>
</evidence>
<comment type="similarity">
    <text evidence="2 11">Belongs to the SPC25 family.</text>
</comment>
<feature type="coiled-coil region" evidence="12">
    <location>
        <begin position="66"/>
        <end position="107"/>
    </location>
</feature>
<evidence type="ECO:0000256" key="7">
    <source>
        <dbReference type="ARBA" id="ARBA00023054"/>
    </source>
</evidence>
<evidence type="ECO:0000256" key="6">
    <source>
        <dbReference type="ARBA" id="ARBA00022776"/>
    </source>
</evidence>
<evidence type="ECO:0000256" key="3">
    <source>
        <dbReference type="ARBA" id="ARBA00013692"/>
    </source>
</evidence>
<dbReference type="PANTHER" id="PTHR14281">
    <property type="entry name" value="KINETOCHORE PROTEIN SPC25-RELATED"/>
    <property type="match status" value="1"/>
</dbReference>
<reference evidence="14" key="2">
    <citation type="journal article" date="2023" name="Science">
        <title>Genomic signatures of disease resistance in endangered staghorn corals.</title>
        <authorList>
            <person name="Vollmer S.V."/>
            <person name="Selwyn J.D."/>
            <person name="Despard B.A."/>
            <person name="Roesel C.L."/>
        </authorList>
    </citation>
    <scope>NUCLEOTIDE SEQUENCE</scope>
    <source>
        <strain evidence="14">K2</strain>
    </source>
</reference>
<evidence type="ECO:0000256" key="9">
    <source>
        <dbReference type="ARBA" id="ARBA00023328"/>
    </source>
</evidence>
<keyword evidence="8 11" id="KW-0131">Cell cycle</keyword>
<keyword evidence="11" id="KW-0995">Kinetochore</keyword>
<keyword evidence="5 11" id="KW-0132">Cell division</keyword>
<evidence type="ECO:0000256" key="1">
    <source>
        <dbReference type="ARBA" id="ARBA00004584"/>
    </source>
</evidence>
<evidence type="ECO:0000256" key="11">
    <source>
        <dbReference type="RuleBase" id="RU367150"/>
    </source>
</evidence>